<sequence>MWAFAKKTFTHFYNDSLYRNSVYLMLSTAVMAAFGFVFWLVNARFYSAEQIGLATTLISVASFITNFSMLGFNNSLVRFLPTSNNKNEKINTGFTLIIIATVILSLGFIIGLPYFSPRLMFLREHIVFEILFVLFMVFASLNSIVDTVFVAYRSSVYVLIKNTLWSILKLSLPLFFIYLGAWGIFSSISIATIVAALFSVLVLVKKFAYRPGLRVSREVVKKLGTYSTGNYIAGIIGGLPTMILPVMITNRLGPEMAAYYYMPMMIANLLYIIPQATARSFFAEGSYSESNLRSYYTSYVRINILLLVPAAILLYSFGYQILSLFGLRYATGGYGLLKLLLITSILIVINSLGTAILNINRRISKLVFINLLFASLLLILINTLNTNDLIGVGTSWLFSHFLVSGVYIFIFRKLSM</sequence>
<keyword evidence="4 6" id="KW-1133">Transmembrane helix</keyword>
<accession>A0A3A4ZP17</accession>
<feature type="transmembrane region" description="Helical" evidence="6">
    <location>
        <begin position="53"/>
        <end position="72"/>
    </location>
</feature>
<evidence type="ECO:0000256" key="4">
    <source>
        <dbReference type="ARBA" id="ARBA00022989"/>
    </source>
</evidence>
<name>A0A3A4ZP17_UNCKA</name>
<dbReference type="AlphaFoldDB" id="A0A3A4ZP17"/>
<keyword evidence="2" id="KW-1003">Cell membrane</keyword>
<comment type="caution">
    <text evidence="7">The sequence shown here is derived from an EMBL/GenBank/DDBJ whole genome shotgun (WGS) entry which is preliminary data.</text>
</comment>
<evidence type="ECO:0000313" key="8">
    <source>
        <dbReference type="Proteomes" id="UP000265540"/>
    </source>
</evidence>
<evidence type="ECO:0000313" key="7">
    <source>
        <dbReference type="EMBL" id="RJR28266.1"/>
    </source>
</evidence>
<evidence type="ECO:0008006" key="9">
    <source>
        <dbReference type="Google" id="ProtNLM"/>
    </source>
</evidence>
<feature type="transmembrane region" description="Helical" evidence="6">
    <location>
        <begin position="339"/>
        <end position="359"/>
    </location>
</feature>
<feature type="transmembrane region" description="Helical" evidence="6">
    <location>
        <begin position="172"/>
        <end position="204"/>
    </location>
</feature>
<dbReference type="Pfam" id="PF01943">
    <property type="entry name" value="Polysacc_synt"/>
    <property type="match status" value="1"/>
</dbReference>
<feature type="transmembrane region" description="Helical" evidence="6">
    <location>
        <begin position="390"/>
        <end position="410"/>
    </location>
</feature>
<feature type="transmembrane region" description="Helical" evidence="6">
    <location>
        <begin position="92"/>
        <end position="115"/>
    </location>
</feature>
<evidence type="ECO:0000256" key="2">
    <source>
        <dbReference type="ARBA" id="ARBA00022475"/>
    </source>
</evidence>
<feature type="transmembrane region" description="Helical" evidence="6">
    <location>
        <begin position="225"/>
        <end position="248"/>
    </location>
</feature>
<dbReference type="EMBL" id="QZJF01000002">
    <property type="protein sequence ID" value="RJR28266.1"/>
    <property type="molecule type" value="Genomic_DNA"/>
</dbReference>
<dbReference type="InterPro" id="IPR002797">
    <property type="entry name" value="Polysacc_synth"/>
</dbReference>
<dbReference type="PANTHER" id="PTHR30250">
    <property type="entry name" value="PST FAMILY PREDICTED COLANIC ACID TRANSPORTER"/>
    <property type="match status" value="1"/>
</dbReference>
<dbReference type="InterPro" id="IPR050833">
    <property type="entry name" value="Poly_Biosynth_Transport"/>
</dbReference>
<evidence type="ECO:0000256" key="6">
    <source>
        <dbReference type="SAM" id="Phobius"/>
    </source>
</evidence>
<protein>
    <recommendedName>
        <fullName evidence="9">Polysaccharide biosynthesis protein C-terminal domain-containing protein</fullName>
    </recommendedName>
</protein>
<reference evidence="7 8" key="1">
    <citation type="journal article" date="2017" name="ISME J.">
        <title>Energy and carbon metabolisms in a deep terrestrial subsurface fluid microbial community.</title>
        <authorList>
            <person name="Momper L."/>
            <person name="Jungbluth S.P."/>
            <person name="Lee M.D."/>
            <person name="Amend J.P."/>
        </authorList>
    </citation>
    <scope>NUCLEOTIDE SEQUENCE [LARGE SCALE GENOMIC DNA]</scope>
    <source>
        <strain evidence="7">SURF_46</strain>
    </source>
</reference>
<evidence type="ECO:0000256" key="5">
    <source>
        <dbReference type="ARBA" id="ARBA00023136"/>
    </source>
</evidence>
<keyword evidence="3 6" id="KW-0812">Transmembrane</keyword>
<evidence type="ECO:0000256" key="1">
    <source>
        <dbReference type="ARBA" id="ARBA00004651"/>
    </source>
</evidence>
<feature type="transmembrane region" description="Helical" evidence="6">
    <location>
        <begin position="127"/>
        <end position="152"/>
    </location>
</feature>
<organism evidence="7 8">
    <name type="scientific">candidate division WWE3 bacterium</name>
    <dbReference type="NCBI Taxonomy" id="2053526"/>
    <lineage>
        <taxon>Bacteria</taxon>
        <taxon>Katanobacteria</taxon>
    </lineage>
</organism>
<gene>
    <name evidence="7" type="ORF">C4561_00185</name>
</gene>
<feature type="transmembrane region" description="Helical" evidence="6">
    <location>
        <begin position="22"/>
        <end position="41"/>
    </location>
</feature>
<dbReference type="GO" id="GO:0005886">
    <property type="term" value="C:plasma membrane"/>
    <property type="evidence" value="ECO:0007669"/>
    <property type="project" value="UniProtKB-SubCell"/>
</dbReference>
<feature type="transmembrane region" description="Helical" evidence="6">
    <location>
        <begin position="366"/>
        <end position="384"/>
    </location>
</feature>
<feature type="transmembrane region" description="Helical" evidence="6">
    <location>
        <begin position="260"/>
        <end position="278"/>
    </location>
</feature>
<evidence type="ECO:0000256" key="3">
    <source>
        <dbReference type="ARBA" id="ARBA00022692"/>
    </source>
</evidence>
<keyword evidence="5 6" id="KW-0472">Membrane</keyword>
<dbReference type="PANTHER" id="PTHR30250:SF11">
    <property type="entry name" value="O-ANTIGEN TRANSPORTER-RELATED"/>
    <property type="match status" value="1"/>
</dbReference>
<comment type="subcellular location">
    <subcellularLocation>
        <location evidence="1">Cell membrane</location>
        <topology evidence="1">Multi-pass membrane protein</topology>
    </subcellularLocation>
</comment>
<dbReference type="Proteomes" id="UP000265540">
    <property type="component" value="Unassembled WGS sequence"/>
</dbReference>
<feature type="transmembrane region" description="Helical" evidence="6">
    <location>
        <begin position="299"/>
        <end position="319"/>
    </location>
</feature>
<proteinExistence type="predicted"/>